<dbReference type="SUPFAM" id="SSF110857">
    <property type="entry name" value="Gamma-glutamyl cyclotransferase-like"/>
    <property type="match status" value="1"/>
</dbReference>
<dbReference type="EMBL" id="FOEP01000002">
    <property type="protein sequence ID" value="SEP78295.1"/>
    <property type="molecule type" value="Genomic_DNA"/>
</dbReference>
<dbReference type="InterPro" id="IPR013024">
    <property type="entry name" value="GGCT-like"/>
</dbReference>
<proteinExistence type="predicted"/>
<accession>A0A1H9AP20</accession>
<dbReference type="CDD" id="cd06661">
    <property type="entry name" value="GGCT_like"/>
    <property type="match status" value="1"/>
</dbReference>
<organism evidence="1 2">
    <name type="scientific">Thalassovita taeanensis</name>
    <dbReference type="NCBI Taxonomy" id="657014"/>
    <lineage>
        <taxon>Bacteria</taxon>
        <taxon>Pseudomonadati</taxon>
        <taxon>Pseudomonadota</taxon>
        <taxon>Alphaproteobacteria</taxon>
        <taxon>Rhodobacterales</taxon>
        <taxon>Roseobacteraceae</taxon>
        <taxon>Thalassovita</taxon>
    </lineage>
</organism>
<dbReference type="RefSeq" id="WP_090268312.1">
    <property type="nucleotide sequence ID" value="NZ_FOEP01000002.1"/>
</dbReference>
<dbReference type="InterPro" id="IPR036568">
    <property type="entry name" value="GGCT-like_sf"/>
</dbReference>
<name>A0A1H9AP20_9RHOB</name>
<reference evidence="1 2" key="1">
    <citation type="submission" date="2016-10" db="EMBL/GenBank/DDBJ databases">
        <authorList>
            <person name="de Groot N.N."/>
        </authorList>
    </citation>
    <scope>NUCLEOTIDE SEQUENCE [LARGE SCALE GENOMIC DNA]</scope>
    <source>
        <strain evidence="1 2">DSM 22007</strain>
    </source>
</reference>
<dbReference type="OrthoDB" id="5567366at2"/>
<dbReference type="Proteomes" id="UP000198634">
    <property type="component" value="Unassembled WGS sequence"/>
</dbReference>
<dbReference type="AlphaFoldDB" id="A0A1H9AP20"/>
<gene>
    <name evidence="1" type="ORF">SAMN04488092_102207</name>
</gene>
<evidence type="ECO:0000313" key="2">
    <source>
        <dbReference type="Proteomes" id="UP000198634"/>
    </source>
</evidence>
<dbReference type="Gene3D" id="3.10.490.10">
    <property type="entry name" value="Gamma-glutamyl cyclotransferase-like"/>
    <property type="match status" value="1"/>
</dbReference>
<keyword evidence="2" id="KW-1185">Reference proteome</keyword>
<protein>
    <submittedName>
        <fullName evidence="1">ChaC-like protein</fullName>
    </submittedName>
</protein>
<dbReference type="STRING" id="657014.SAMN04488092_102207"/>
<evidence type="ECO:0000313" key="1">
    <source>
        <dbReference type="EMBL" id="SEP78295.1"/>
    </source>
</evidence>
<sequence length="190" mass="21011">MTDAFFFGYGSLVNRATHDYGNAHQASARGWRRVWRHTALRPVAFLTAVPDPDTRIDGLIAGVPNGDWRALDAREHAYDRIDLTELPDHPLPFPPRVAIYSIPPGKHGTPTMAHPILLSYLDVVVQGYLREFGEAGVARFFDTTDGWSAPILDDRAAPHYPRHQPLDPAETTLVDDMLARHGAAPVALTS</sequence>